<dbReference type="GO" id="GO:0004252">
    <property type="term" value="F:serine-type endopeptidase activity"/>
    <property type="evidence" value="ECO:0007669"/>
    <property type="project" value="InterPro"/>
</dbReference>
<evidence type="ECO:0000256" key="1">
    <source>
        <dbReference type="ARBA" id="ARBA00004401"/>
    </source>
</evidence>
<reference evidence="9 10" key="1">
    <citation type="submission" date="2019-07" db="EMBL/GenBank/DDBJ databases">
        <title>R&amp;d 2014.</title>
        <authorList>
            <person name="Klenk H.-P."/>
        </authorList>
    </citation>
    <scope>NUCLEOTIDE SEQUENCE [LARGE SCALE GENOMIC DNA]</scope>
    <source>
        <strain evidence="9 10">DSM 43868</strain>
    </source>
</reference>
<dbReference type="GO" id="GO:0005886">
    <property type="term" value="C:plasma membrane"/>
    <property type="evidence" value="ECO:0007669"/>
    <property type="project" value="UniProtKB-SubCell"/>
</dbReference>
<dbReference type="InterPro" id="IPR000223">
    <property type="entry name" value="Pept_S26A_signal_pept_1"/>
</dbReference>
<feature type="region of interest" description="Disordered" evidence="6">
    <location>
        <begin position="1"/>
        <end position="38"/>
    </location>
</feature>
<keyword evidence="7" id="KW-0472">Membrane</keyword>
<dbReference type="InterPro" id="IPR036286">
    <property type="entry name" value="LexA/Signal_pep-like_sf"/>
</dbReference>
<name>A0A562IHA1_MICOL</name>
<gene>
    <name evidence="9" type="ORF">JD77_05422</name>
</gene>
<dbReference type="AlphaFoldDB" id="A0A562IHA1"/>
<dbReference type="CDD" id="cd06462">
    <property type="entry name" value="Peptidase_S24_S26"/>
    <property type="match status" value="1"/>
</dbReference>
<keyword evidence="7" id="KW-0812">Transmembrane</keyword>
<comment type="subcellular location">
    <subcellularLocation>
        <location evidence="1">Cell membrane</location>
        <topology evidence="1">Single-pass type II membrane protein</topology>
    </subcellularLocation>
</comment>
<sequence length="226" mass="23244">MDDVPARPGTSAPERVPALGHPGPPPAPDQVVRDRGRTAAGRAPLTPALVVGLLAGSAAVPLAATGTAWALGFALLAAALGACLGAVALVARRLVAVTVRGASMQPAFHDGDRVLVRRTATPAVGQVVVVEQPAPDGRWRRSPLPASAGPAAVAGRRWMIKRVAAVPGDAVPPVPALREHVGERVPPGRLVLLGDNAPASLDSRQLGYFPLDRTLGTVRRRLRPTA</sequence>
<accession>A0A562IHA1</accession>
<feature type="transmembrane region" description="Helical" evidence="7">
    <location>
        <begin position="69"/>
        <end position="91"/>
    </location>
</feature>
<evidence type="ECO:0000256" key="4">
    <source>
        <dbReference type="ARBA" id="ARBA00022801"/>
    </source>
</evidence>
<dbReference type="PANTHER" id="PTHR43390">
    <property type="entry name" value="SIGNAL PEPTIDASE I"/>
    <property type="match status" value="1"/>
</dbReference>
<comment type="caution">
    <text evidence="9">The sequence shown here is derived from an EMBL/GenBank/DDBJ whole genome shotgun (WGS) entry which is preliminary data.</text>
</comment>
<protein>
    <submittedName>
        <fullName evidence="9">Signal peptidase I</fullName>
    </submittedName>
</protein>
<dbReference type="SUPFAM" id="SSF51306">
    <property type="entry name" value="LexA/Signal peptidase"/>
    <property type="match status" value="1"/>
</dbReference>
<dbReference type="Gene3D" id="2.10.109.10">
    <property type="entry name" value="Umud Fragment, subunit A"/>
    <property type="match status" value="1"/>
</dbReference>
<evidence type="ECO:0000256" key="3">
    <source>
        <dbReference type="ARBA" id="ARBA00022670"/>
    </source>
</evidence>
<feature type="domain" description="Peptidase S26" evidence="8">
    <location>
        <begin position="182"/>
        <end position="219"/>
    </location>
</feature>
<dbReference type="EMBL" id="VLKE01000001">
    <property type="protein sequence ID" value="TWH70397.1"/>
    <property type="molecule type" value="Genomic_DNA"/>
</dbReference>
<evidence type="ECO:0000256" key="2">
    <source>
        <dbReference type="ARBA" id="ARBA00009370"/>
    </source>
</evidence>
<evidence type="ECO:0000259" key="8">
    <source>
        <dbReference type="Pfam" id="PF10502"/>
    </source>
</evidence>
<dbReference type="Pfam" id="PF10502">
    <property type="entry name" value="Peptidase_S26"/>
    <property type="match status" value="2"/>
</dbReference>
<dbReference type="PROSITE" id="PS00501">
    <property type="entry name" value="SPASE_I_1"/>
    <property type="match status" value="1"/>
</dbReference>
<feature type="active site" evidence="5">
    <location>
        <position position="161"/>
    </location>
</feature>
<dbReference type="Proteomes" id="UP000319825">
    <property type="component" value="Unassembled WGS sequence"/>
</dbReference>
<evidence type="ECO:0000313" key="9">
    <source>
        <dbReference type="EMBL" id="TWH70397.1"/>
    </source>
</evidence>
<dbReference type="PANTHER" id="PTHR43390:SF1">
    <property type="entry name" value="CHLOROPLAST PROCESSING PEPTIDASE"/>
    <property type="match status" value="1"/>
</dbReference>
<dbReference type="PRINTS" id="PR00727">
    <property type="entry name" value="LEADERPTASE"/>
</dbReference>
<comment type="similarity">
    <text evidence="2">Belongs to the peptidase S26 family.</text>
</comment>
<evidence type="ECO:0000256" key="5">
    <source>
        <dbReference type="PIRSR" id="PIRSR600223-1"/>
    </source>
</evidence>
<keyword evidence="3" id="KW-0645">Protease</keyword>
<evidence type="ECO:0000313" key="10">
    <source>
        <dbReference type="Proteomes" id="UP000319825"/>
    </source>
</evidence>
<feature type="domain" description="Peptidase S26" evidence="8">
    <location>
        <begin position="77"/>
        <end position="171"/>
    </location>
</feature>
<dbReference type="GO" id="GO:0006465">
    <property type="term" value="P:signal peptide processing"/>
    <property type="evidence" value="ECO:0007669"/>
    <property type="project" value="InterPro"/>
</dbReference>
<keyword evidence="4" id="KW-0378">Hydrolase</keyword>
<keyword evidence="10" id="KW-1185">Reference proteome</keyword>
<feature type="transmembrane region" description="Helical" evidence="7">
    <location>
        <begin position="43"/>
        <end position="63"/>
    </location>
</feature>
<evidence type="ECO:0000256" key="6">
    <source>
        <dbReference type="SAM" id="MobiDB-lite"/>
    </source>
</evidence>
<dbReference type="InterPro" id="IPR019533">
    <property type="entry name" value="Peptidase_S26"/>
</dbReference>
<organism evidence="9 10">
    <name type="scientific">Micromonospora olivasterospora</name>
    <dbReference type="NCBI Taxonomy" id="1880"/>
    <lineage>
        <taxon>Bacteria</taxon>
        <taxon>Bacillati</taxon>
        <taxon>Actinomycetota</taxon>
        <taxon>Actinomycetes</taxon>
        <taxon>Micromonosporales</taxon>
        <taxon>Micromonosporaceae</taxon>
        <taxon>Micromonospora</taxon>
    </lineage>
</organism>
<dbReference type="InterPro" id="IPR019756">
    <property type="entry name" value="Pept_S26A_signal_pept_1_Ser-AS"/>
</dbReference>
<dbReference type="OrthoDB" id="5518017at2"/>
<evidence type="ECO:0000256" key="7">
    <source>
        <dbReference type="SAM" id="Phobius"/>
    </source>
</evidence>
<dbReference type="RefSeq" id="WP_145776687.1">
    <property type="nucleotide sequence ID" value="NZ_BAAATQ010000093.1"/>
</dbReference>
<keyword evidence="7" id="KW-1133">Transmembrane helix</keyword>
<proteinExistence type="inferred from homology"/>
<feature type="active site" evidence="5">
    <location>
        <position position="103"/>
    </location>
</feature>